<evidence type="ECO:0000259" key="7">
    <source>
        <dbReference type="Pfam" id="PF02687"/>
    </source>
</evidence>
<evidence type="ECO:0000256" key="6">
    <source>
        <dbReference type="SAM" id="Phobius"/>
    </source>
</evidence>
<evidence type="ECO:0000256" key="1">
    <source>
        <dbReference type="ARBA" id="ARBA00004651"/>
    </source>
</evidence>
<dbReference type="OrthoDB" id="8740261at2"/>
<evidence type="ECO:0000256" key="3">
    <source>
        <dbReference type="ARBA" id="ARBA00022692"/>
    </source>
</evidence>
<keyword evidence="5 6" id="KW-0472">Membrane</keyword>
<dbReference type="Proteomes" id="UP000321621">
    <property type="component" value="Unassembled WGS sequence"/>
</dbReference>
<dbReference type="EMBL" id="QXFI01000026">
    <property type="protein sequence ID" value="RIV43864.1"/>
    <property type="molecule type" value="Genomic_DNA"/>
</dbReference>
<dbReference type="Pfam" id="PF12704">
    <property type="entry name" value="MacB_PCD"/>
    <property type="match status" value="2"/>
</dbReference>
<gene>
    <name evidence="9" type="ORF">D2V05_10170</name>
    <name evidence="10" type="ORF">FQ017_10060</name>
</gene>
<proteinExistence type="predicted"/>
<feature type="transmembrane region" description="Helical" evidence="6">
    <location>
        <begin position="340"/>
        <end position="367"/>
    </location>
</feature>
<comment type="caution">
    <text evidence="9">The sequence shown here is derived from an EMBL/GenBank/DDBJ whole genome shotgun (WGS) entry which is preliminary data.</text>
</comment>
<dbReference type="AlphaFoldDB" id="A0A3A1NJN5"/>
<keyword evidence="3 6" id="KW-0812">Transmembrane</keyword>
<feature type="transmembrane region" description="Helical" evidence="6">
    <location>
        <begin position="733"/>
        <end position="752"/>
    </location>
</feature>
<protein>
    <submittedName>
        <fullName evidence="9">ABC transporter permease</fullName>
    </submittedName>
    <submittedName>
        <fullName evidence="10">FtsX-like permease family protein</fullName>
    </submittedName>
</protein>
<dbReference type="GO" id="GO:0005886">
    <property type="term" value="C:plasma membrane"/>
    <property type="evidence" value="ECO:0007669"/>
    <property type="project" value="UniProtKB-SubCell"/>
</dbReference>
<sequence length="804" mass="89160">MIKNYLKIAWRNLVKNKVFTLANIVGLTCAFAVAILLTMTALFELSYDQFHENKDSTYQLYLSNQTPRGPEISVSNPVPLAPALKEEVTGIKNIARSVSEDVLITYNSKELSLDAEYVDPSFFDIFTYPTLMGNSKNPLPNKNSVGITEKGAKKIFGTTDNIIGKTISLKIGREEQPFTIASVLADTPSNSSVDFEIVVPFENHPEYISSKDRWDSQFHPIYLQLEKGVSVAQFEKNTIPFTALHYKGGIESDIRDGAVPDADGRYKQFHLMPITDRHFASYTTGTAKVIRIFPYMILGIALVIIFIVSANFINMSIALSEKRLKEIGMRKTLGAIKKQLFFQFWLESLLVFAVSVLLGMVVSNLLLNPFKTLFNTKASFADVTQPSVLILFTLAVFIITLIAGGYPALLMSKLGTLRALKGKLDVGKNRLRNGLIVLQFTIAILLITGTLVLHGQIEFMRNKDLGYNKEQVISIPLNGKKNGYSVVDLLRDELKDNPDILSVSGADNNLGRGRDGSQSSSMMGFDYKGRGVVTNALTVDYDYVKTLDLQLVAGRMFDRDFATDSLSLVINESMAKQLGDEDPLSITIPMDDNVTYSVIGVVKDFNFQDISRKIQPLTLFMNKDWDLYYAYVKVAPKNIANSFDAVKSAWEKVEPQAEFLGSFLDENVDRTFRREKTMATIITSGSILGILLSCIGLFAISMLVVAQRTKEIGVRKVIGASISSVALLLTKDFLKLVAIAFLIATPIAWYFLNEWLQNYASHVSLSPLFFLGAGLLATLIAFITVGTRTIKAASANPVKSLRTE</sequence>
<name>A0A3A1NJN5_9FLAO</name>
<feature type="transmembrane region" description="Helical" evidence="6">
    <location>
        <begin position="764"/>
        <end position="785"/>
    </location>
</feature>
<feature type="domain" description="MacB-like periplasmic core" evidence="8">
    <location>
        <begin position="493"/>
        <end position="636"/>
    </location>
</feature>
<dbReference type="Proteomes" id="UP000266691">
    <property type="component" value="Unassembled WGS sequence"/>
</dbReference>
<evidence type="ECO:0000256" key="2">
    <source>
        <dbReference type="ARBA" id="ARBA00022475"/>
    </source>
</evidence>
<feature type="domain" description="MacB-like periplasmic core" evidence="8">
    <location>
        <begin position="23"/>
        <end position="236"/>
    </location>
</feature>
<evidence type="ECO:0000256" key="5">
    <source>
        <dbReference type="ARBA" id="ARBA00023136"/>
    </source>
</evidence>
<keyword evidence="4 6" id="KW-1133">Transmembrane helix</keyword>
<keyword evidence="12" id="KW-1185">Reference proteome</keyword>
<dbReference type="EMBL" id="VNWK01000026">
    <property type="protein sequence ID" value="TXJ93764.1"/>
    <property type="molecule type" value="Genomic_DNA"/>
</dbReference>
<keyword evidence="2" id="KW-1003">Cell membrane</keyword>
<dbReference type="Pfam" id="PF02687">
    <property type="entry name" value="FtsX"/>
    <property type="match status" value="2"/>
</dbReference>
<feature type="domain" description="ABC3 transporter permease C-terminal" evidence="7">
    <location>
        <begin position="686"/>
        <end position="797"/>
    </location>
</feature>
<feature type="transmembrane region" description="Helical" evidence="6">
    <location>
        <begin position="21"/>
        <end position="43"/>
    </location>
</feature>
<evidence type="ECO:0000313" key="12">
    <source>
        <dbReference type="Proteomes" id="UP000321621"/>
    </source>
</evidence>
<evidence type="ECO:0000313" key="10">
    <source>
        <dbReference type="EMBL" id="TXJ93764.1"/>
    </source>
</evidence>
<evidence type="ECO:0000259" key="8">
    <source>
        <dbReference type="Pfam" id="PF12704"/>
    </source>
</evidence>
<dbReference type="PANTHER" id="PTHR30572">
    <property type="entry name" value="MEMBRANE COMPONENT OF TRANSPORTER-RELATED"/>
    <property type="match status" value="1"/>
</dbReference>
<evidence type="ECO:0000313" key="9">
    <source>
        <dbReference type="EMBL" id="RIV43864.1"/>
    </source>
</evidence>
<evidence type="ECO:0000313" key="11">
    <source>
        <dbReference type="Proteomes" id="UP000266691"/>
    </source>
</evidence>
<dbReference type="InterPro" id="IPR003838">
    <property type="entry name" value="ABC3_permease_C"/>
</dbReference>
<reference evidence="9 11" key="1">
    <citation type="submission" date="2018-08" db="EMBL/GenBank/DDBJ databases">
        <title>Proposal of Muricauda 72 sp.nov. and Muricauda NH166 sp.nov., isolated from seawater.</title>
        <authorList>
            <person name="Cheng H."/>
            <person name="Wu Y.-H."/>
            <person name="Guo L.-L."/>
            <person name="Xu X.-W."/>
        </authorList>
    </citation>
    <scope>NUCLEOTIDE SEQUENCE [LARGE SCALE GENOMIC DNA]</scope>
    <source>
        <strain evidence="9 11">72</strain>
    </source>
</reference>
<accession>A0A3A1NJN5</accession>
<feature type="transmembrane region" description="Helical" evidence="6">
    <location>
        <begin position="387"/>
        <end position="410"/>
    </location>
</feature>
<evidence type="ECO:0000256" key="4">
    <source>
        <dbReference type="ARBA" id="ARBA00022989"/>
    </source>
</evidence>
<dbReference type="RefSeq" id="WP_119647481.1">
    <property type="nucleotide sequence ID" value="NZ_QXFI01000026.1"/>
</dbReference>
<feature type="transmembrane region" description="Helical" evidence="6">
    <location>
        <begin position="681"/>
        <end position="706"/>
    </location>
</feature>
<reference evidence="10 12" key="2">
    <citation type="submission" date="2019-07" db="EMBL/GenBank/DDBJ databases">
        <title>Draft genome of two Muricauda strains isolated from deep sea.</title>
        <authorList>
            <person name="Sun C."/>
        </authorList>
    </citation>
    <scope>NUCLEOTIDE SEQUENCE [LARGE SCALE GENOMIC DNA]</scope>
    <source>
        <strain evidence="10 12">72</strain>
    </source>
</reference>
<organism evidence="9 11">
    <name type="scientific">Flagellimonas pelagia</name>
    <dbReference type="NCBI Taxonomy" id="2306998"/>
    <lineage>
        <taxon>Bacteria</taxon>
        <taxon>Pseudomonadati</taxon>
        <taxon>Bacteroidota</taxon>
        <taxon>Flavobacteriia</taxon>
        <taxon>Flavobacteriales</taxon>
        <taxon>Flavobacteriaceae</taxon>
        <taxon>Flagellimonas</taxon>
    </lineage>
</organism>
<feature type="domain" description="ABC3 transporter permease C-terminal" evidence="7">
    <location>
        <begin position="300"/>
        <end position="414"/>
    </location>
</feature>
<dbReference type="GO" id="GO:0022857">
    <property type="term" value="F:transmembrane transporter activity"/>
    <property type="evidence" value="ECO:0007669"/>
    <property type="project" value="TreeGrafter"/>
</dbReference>
<dbReference type="InterPro" id="IPR025857">
    <property type="entry name" value="MacB_PCD"/>
</dbReference>
<dbReference type="InterPro" id="IPR050250">
    <property type="entry name" value="Macrolide_Exporter_MacB"/>
</dbReference>
<feature type="transmembrane region" description="Helical" evidence="6">
    <location>
        <begin position="292"/>
        <end position="319"/>
    </location>
</feature>
<feature type="transmembrane region" description="Helical" evidence="6">
    <location>
        <begin position="431"/>
        <end position="453"/>
    </location>
</feature>
<comment type="subcellular location">
    <subcellularLocation>
        <location evidence="1">Cell membrane</location>
        <topology evidence="1">Multi-pass membrane protein</topology>
    </subcellularLocation>
</comment>
<dbReference type="PANTHER" id="PTHR30572:SF18">
    <property type="entry name" value="ABC-TYPE MACROLIDE FAMILY EXPORT SYSTEM PERMEASE COMPONENT 2"/>
    <property type="match status" value="1"/>
</dbReference>